<feature type="binding site" evidence="4">
    <location>
        <position position="40"/>
    </location>
    <ligand>
        <name>Ca(2+)</name>
        <dbReference type="ChEBI" id="CHEBI:29108"/>
    </ligand>
</feature>
<keyword evidence="6" id="KW-0862">Zinc</keyword>
<evidence type="ECO:0000259" key="10">
    <source>
        <dbReference type="PROSITE" id="PS50189"/>
    </source>
</evidence>
<evidence type="ECO:0000256" key="1">
    <source>
        <dbReference type="ARBA" id="ARBA00004613"/>
    </source>
</evidence>
<feature type="disulfide bond" evidence="5">
    <location>
        <begin position="20"/>
        <end position="36"/>
    </location>
</feature>
<dbReference type="AlphaFoldDB" id="A0A8B6BLZ3"/>
<keyword evidence="4 9" id="KW-0106">Calcium</keyword>
<reference evidence="11" key="1">
    <citation type="submission" date="2018-11" db="EMBL/GenBank/DDBJ databases">
        <authorList>
            <person name="Alioto T."/>
            <person name="Alioto T."/>
        </authorList>
    </citation>
    <scope>NUCLEOTIDE SEQUENCE</scope>
</reference>
<dbReference type="Gene3D" id="2.40.50.120">
    <property type="match status" value="1"/>
</dbReference>
<comment type="catalytic activity">
    <reaction evidence="9">
        <text>a 1,2-diacyl-sn-glycero-3-phosphocholine + H2O = a 1-acyl-sn-glycero-3-phosphocholine + a fatty acid + H(+)</text>
        <dbReference type="Rhea" id="RHEA:15801"/>
        <dbReference type="ChEBI" id="CHEBI:15377"/>
        <dbReference type="ChEBI" id="CHEBI:15378"/>
        <dbReference type="ChEBI" id="CHEBI:28868"/>
        <dbReference type="ChEBI" id="CHEBI:57643"/>
        <dbReference type="ChEBI" id="CHEBI:58168"/>
        <dbReference type="EC" id="3.1.1.4"/>
    </reaction>
</comment>
<feature type="domain" description="NTR" evidence="10">
    <location>
        <begin position="122"/>
        <end position="259"/>
    </location>
</feature>
<evidence type="ECO:0000256" key="5">
    <source>
        <dbReference type="PIRSR" id="PIRSR601211-3"/>
    </source>
</evidence>
<dbReference type="EMBL" id="UYJE01000346">
    <property type="protein sequence ID" value="VDH92522.1"/>
    <property type="molecule type" value="Genomic_DNA"/>
</dbReference>
<evidence type="ECO:0000256" key="8">
    <source>
        <dbReference type="RuleBase" id="RU003654"/>
    </source>
</evidence>
<protein>
    <recommendedName>
        <fullName evidence="9">Phospholipase A2</fullName>
        <ecNumber evidence="9">3.1.1.4</ecNumber>
    </recommendedName>
</protein>
<evidence type="ECO:0000313" key="11">
    <source>
        <dbReference type="EMBL" id="VDH92522.1"/>
    </source>
</evidence>
<dbReference type="Gene3D" id="1.20.90.10">
    <property type="entry name" value="Phospholipase A2 domain"/>
    <property type="match status" value="1"/>
</dbReference>
<dbReference type="InterPro" id="IPR001211">
    <property type="entry name" value="PLA2"/>
</dbReference>
<dbReference type="PANTHER" id="PTHR11716">
    <property type="entry name" value="PHOSPHOLIPASE A2 FAMILY MEMBER"/>
    <property type="match status" value="1"/>
</dbReference>
<evidence type="ECO:0000313" key="12">
    <source>
        <dbReference type="Proteomes" id="UP000596742"/>
    </source>
</evidence>
<dbReference type="OrthoDB" id="6041373at2759"/>
<comment type="caution">
    <text evidence="11">The sequence shown here is derived from an EMBL/GenBank/DDBJ whole genome shotgun (WGS) entry which is preliminary data.</text>
</comment>
<dbReference type="GO" id="GO:0008191">
    <property type="term" value="F:metalloendopeptidase inhibitor activity"/>
    <property type="evidence" value="ECO:0007669"/>
    <property type="project" value="InterPro"/>
</dbReference>
<feature type="disulfide bond" evidence="7">
    <location>
        <begin position="139"/>
        <end position="256"/>
    </location>
</feature>
<evidence type="ECO:0000256" key="4">
    <source>
        <dbReference type="PIRSR" id="PIRSR601211-2"/>
    </source>
</evidence>
<dbReference type="Pfam" id="PF00068">
    <property type="entry name" value="Phospholip_A2_1"/>
    <property type="match status" value="1"/>
</dbReference>
<dbReference type="PROSITE" id="PS50189">
    <property type="entry name" value="NTR"/>
    <property type="match status" value="1"/>
</dbReference>
<evidence type="ECO:0000256" key="9">
    <source>
        <dbReference type="RuleBase" id="RU361236"/>
    </source>
</evidence>
<dbReference type="Pfam" id="PF00965">
    <property type="entry name" value="TIMP"/>
    <property type="match status" value="1"/>
</dbReference>
<evidence type="ECO:0000256" key="7">
    <source>
        <dbReference type="PIRSR" id="PIRSR601820-3"/>
    </source>
</evidence>
<dbReference type="PANTHER" id="PTHR11716:SF107">
    <property type="entry name" value="PHOSPHOLIPASE A2"/>
    <property type="match status" value="1"/>
</dbReference>
<gene>
    <name evidence="11" type="ORF">MGAL_10B092306A</name>
</gene>
<proteinExistence type="inferred from homology"/>
<feature type="binding site" evidence="4">
    <location>
        <position position="21"/>
    </location>
    <ligand>
        <name>Ca(2+)</name>
        <dbReference type="ChEBI" id="CHEBI:29108"/>
    </ligand>
</feature>
<evidence type="ECO:0000256" key="2">
    <source>
        <dbReference type="ARBA" id="ARBA00022525"/>
    </source>
</evidence>
<dbReference type="InterPro" id="IPR001820">
    <property type="entry name" value="TIMP"/>
</dbReference>
<evidence type="ECO:0000256" key="6">
    <source>
        <dbReference type="PIRSR" id="PIRSR601820-1"/>
    </source>
</evidence>
<dbReference type="GO" id="GO:0005509">
    <property type="term" value="F:calcium ion binding"/>
    <property type="evidence" value="ECO:0007669"/>
    <property type="project" value="InterPro"/>
</dbReference>
<dbReference type="GO" id="GO:0004623">
    <property type="term" value="F:phospholipase A2 activity"/>
    <property type="evidence" value="ECO:0007669"/>
    <property type="project" value="UniProtKB-EC"/>
</dbReference>
<feature type="binding site" evidence="4">
    <location>
        <position position="19"/>
    </location>
    <ligand>
        <name>Ca(2+)</name>
        <dbReference type="ChEBI" id="CHEBI:29108"/>
    </ligand>
</feature>
<dbReference type="GO" id="GO:0006644">
    <property type="term" value="P:phospholipid metabolic process"/>
    <property type="evidence" value="ECO:0007669"/>
    <property type="project" value="InterPro"/>
</dbReference>
<dbReference type="PRINTS" id="PR00389">
    <property type="entry name" value="PHPHLIPASEA2"/>
</dbReference>
<dbReference type="PROSITE" id="PS00118">
    <property type="entry name" value="PA2_HIS"/>
    <property type="match status" value="1"/>
</dbReference>
<dbReference type="InterPro" id="IPR001134">
    <property type="entry name" value="Netrin_domain"/>
</dbReference>
<dbReference type="InterPro" id="IPR036444">
    <property type="entry name" value="PLipase_A2_dom_sf"/>
</dbReference>
<dbReference type="InterPro" id="IPR008993">
    <property type="entry name" value="TIMP-like_OB-fold"/>
</dbReference>
<dbReference type="GO" id="GO:0005576">
    <property type="term" value="C:extracellular region"/>
    <property type="evidence" value="ECO:0007669"/>
    <property type="project" value="UniProtKB-SubCell"/>
</dbReference>
<keyword evidence="4" id="KW-0479">Metal-binding</keyword>
<dbReference type="SUPFAM" id="SSF50242">
    <property type="entry name" value="TIMP-like"/>
    <property type="match status" value="1"/>
</dbReference>
<sequence>MIVDATGRDPLNFNGYGCYCGWGGSGTPVDKDDRCCQQHDDCYGQVTTDLPDCSPKWNHYAWKIQDKTVDCLVRDNDYHQIENENGECVKGATTYESFMKRRCSVIFLALYILIHCSNGKSCSVSDWMDELFIPQFEFCGLNNIVFRGTVQNSYFTQDNIKMYDIRINEVFKRPKEVTIFANYTDVVPSALVKFWTNYNTRVKCTVDLDNQVDYYIFTMYGRVPGEPQELTRRDWIVPFSNFTETQKRGFRGLYDCEGCGGFNTGFKKCDRRLANDCYKANAVCERDGGHECKWRLVEPCN</sequence>
<comment type="subcellular location">
    <subcellularLocation>
        <location evidence="1 9">Secreted</location>
    </subcellularLocation>
</comment>
<keyword evidence="9" id="KW-0378">Hydrolase</keyword>
<accession>A0A8B6BLZ3</accession>
<keyword evidence="2 9" id="KW-0964">Secreted</keyword>
<feature type="disulfide bond" evidence="7">
    <location>
        <begin position="122"/>
        <end position="204"/>
    </location>
</feature>
<dbReference type="SMART" id="SM00085">
    <property type="entry name" value="PA2c"/>
    <property type="match status" value="1"/>
</dbReference>
<keyword evidence="9" id="KW-0443">Lipid metabolism</keyword>
<dbReference type="GO" id="GO:0050482">
    <property type="term" value="P:arachidonate secretion"/>
    <property type="evidence" value="ECO:0007669"/>
    <property type="project" value="InterPro"/>
</dbReference>
<organism evidence="11 12">
    <name type="scientific">Mytilus galloprovincialis</name>
    <name type="common">Mediterranean mussel</name>
    <dbReference type="NCBI Taxonomy" id="29158"/>
    <lineage>
        <taxon>Eukaryota</taxon>
        <taxon>Metazoa</taxon>
        <taxon>Spiralia</taxon>
        <taxon>Lophotrochozoa</taxon>
        <taxon>Mollusca</taxon>
        <taxon>Bivalvia</taxon>
        <taxon>Autobranchia</taxon>
        <taxon>Pteriomorphia</taxon>
        <taxon>Mytilida</taxon>
        <taxon>Mytiloidea</taxon>
        <taxon>Mytilidae</taxon>
        <taxon>Mytilinae</taxon>
        <taxon>Mytilus</taxon>
    </lineage>
</organism>
<keyword evidence="3 5" id="KW-1015">Disulfide bond</keyword>
<evidence type="ECO:0000256" key="3">
    <source>
        <dbReference type="ARBA" id="ARBA00023157"/>
    </source>
</evidence>
<dbReference type="GO" id="GO:0016042">
    <property type="term" value="P:lipid catabolic process"/>
    <property type="evidence" value="ECO:0007669"/>
    <property type="project" value="InterPro"/>
</dbReference>
<dbReference type="InterPro" id="IPR016090">
    <property type="entry name" value="PLA2-like_dom"/>
</dbReference>
<keyword evidence="12" id="KW-1185">Reference proteome</keyword>
<dbReference type="Proteomes" id="UP000596742">
    <property type="component" value="Unassembled WGS sequence"/>
</dbReference>
<comment type="similarity">
    <text evidence="8">Belongs to the phospholipase A2 family.</text>
</comment>
<dbReference type="InterPro" id="IPR033113">
    <property type="entry name" value="PLA2_histidine"/>
</dbReference>
<feature type="binding site" evidence="6">
    <location>
        <position position="122"/>
    </location>
    <ligand>
        <name>Zn(2+)</name>
        <dbReference type="ChEBI" id="CHEBI:29105"/>
        <note>ligand shared with metalloproteinase partner</note>
    </ligand>
</feature>
<dbReference type="EC" id="3.1.1.4" evidence="9"/>
<comment type="cofactor">
    <cofactor evidence="4">
        <name>Ca(2+)</name>
        <dbReference type="ChEBI" id="CHEBI:29108"/>
    </cofactor>
    <text evidence="4">Binds 1 Ca(2+) ion per subunit.</text>
</comment>
<dbReference type="SUPFAM" id="SSF48619">
    <property type="entry name" value="Phospholipase A2, PLA2"/>
    <property type="match status" value="1"/>
</dbReference>
<name>A0A8B6BLZ3_MYTGA</name>
<feature type="binding site" evidence="4">
    <location>
        <position position="23"/>
    </location>
    <ligand>
        <name>Ca(2+)</name>
        <dbReference type="ChEBI" id="CHEBI:29108"/>
    </ligand>
</feature>